<organism evidence="2 3">
    <name type="scientific">Nostocoides vanveenii</name>
    <dbReference type="NCBI Taxonomy" id="330835"/>
    <lineage>
        <taxon>Bacteria</taxon>
        <taxon>Bacillati</taxon>
        <taxon>Actinomycetota</taxon>
        <taxon>Actinomycetes</taxon>
        <taxon>Micrococcales</taxon>
        <taxon>Intrasporangiaceae</taxon>
        <taxon>Nostocoides</taxon>
    </lineage>
</organism>
<dbReference type="Proteomes" id="UP001501475">
    <property type="component" value="Unassembled WGS sequence"/>
</dbReference>
<dbReference type="RefSeq" id="WP_344068207.1">
    <property type="nucleotide sequence ID" value="NZ_BAAAPN010000097.1"/>
</dbReference>
<dbReference type="EMBL" id="BAAAPN010000097">
    <property type="protein sequence ID" value="GAA1773006.1"/>
    <property type="molecule type" value="Genomic_DNA"/>
</dbReference>
<evidence type="ECO:0000256" key="1">
    <source>
        <dbReference type="SAM" id="SignalP"/>
    </source>
</evidence>
<gene>
    <name evidence="2" type="ORF">GCM10009810_32820</name>
</gene>
<accession>A0ABP4XC38</accession>
<protein>
    <submittedName>
        <fullName evidence="2">Uncharacterized protein</fullName>
    </submittedName>
</protein>
<comment type="caution">
    <text evidence="2">The sequence shown here is derived from an EMBL/GenBank/DDBJ whole genome shotgun (WGS) entry which is preliminary data.</text>
</comment>
<feature type="signal peptide" evidence="1">
    <location>
        <begin position="1"/>
        <end position="23"/>
    </location>
</feature>
<proteinExistence type="predicted"/>
<feature type="chain" id="PRO_5045436050" evidence="1">
    <location>
        <begin position="24"/>
        <end position="257"/>
    </location>
</feature>
<name>A0ABP4XC38_9MICO</name>
<sequence length="257" mass="26489">MPANLLTAAAATLAALVPGAAALAPAVTLTSATTAVVAASAERCATPAMFTFTPTSGSYLGAKITREVVAGAANCASAKGVPSFVKSVNASANAQLAQWKTDWKSMKVPGLPTMGSYGRTNSVVTDVPGLVVLKGRAYLYYGGAHGVDTVTYDILNTGTGALVTKYSMLDEMQGLGGPNWNFERELNHWAPTIEGLPAGPITRDLVSLYPARTGMHVAVGHCAAYACAAGVVEYTIPWSSLVAPDADLSFVPNAWGH</sequence>
<evidence type="ECO:0000313" key="3">
    <source>
        <dbReference type="Proteomes" id="UP001501475"/>
    </source>
</evidence>
<keyword evidence="3" id="KW-1185">Reference proteome</keyword>
<evidence type="ECO:0000313" key="2">
    <source>
        <dbReference type="EMBL" id="GAA1773006.1"/>
    </source>
</evidence>
<keyword evidence="1" id="KW-0732">Signal</keyword>
<reference evidence="3" key="1">
    <citation type="journal article" date="2019" name="Int. J. Syst. Evol. Microbiol.">
        <title>The Global Catalogue of Microorganisms (GCM) 10K type strain sequencing project: providing services to taxonomists for standard genome sequencing and annotation.</title>
        <authorList>
            <consortium name="The Broad Institute Genomics Platform"/>
            <consortium name="The Broad Institute Genome Sequencing Center for Infectious Disease"/>
            <person name="Wu L."/>
            <person name="Ma J."/>
        </authorList>
    </citation>
    <scope>NUCLEOTIDE SEQUENCE [LARGE SCALE GENOMIC DNA]</scope>
    <source>
        <strain evidence="3">JCM 15591</strain>
    </source>
</reference>